<proteinExistence type="inferred from homology"/>
<feature type="domain" description="Fucosyltransferase C-terminal" evidence="13">
    <location>
        <begin position="216"/>
        <end position="398"/>
    </location>
</feature>
<keyword evidence="9 12" id="KW-0333">Golgi apparatus</keyword>
<evidence type="ECO:0000259" key="13">
    <source>
        <dbReference type="Pfam" id="PF00852"/>
    </source>
</evidence>
<evidence type="ECO:0000256" key="2">
    <source>
        <dbReference type="ARBA" id="ARBA00004922"/>
    </source>
</evidence>
<dbReference type="FunFam" id="3.40.50.11660:FF:000002">
    <property type="entry name" value="Alpha-(1,3)-fucosyltransferase"/>
    <property type="match status" value="1"/>
</dbReference>
<evidence type="ECO:0000256" key="10">
    <source>
        <dbReference type="ARBA" id="ARBA00023136"/>
    </source>
</evidence>
<dbReference type="Pfam" id="PF00852">
    <property type="entry name" value="Glyco_transf_10"/>
    <property type="match status" value="1"/>
</dbReference>
<dbReference type="InterPro" id="IPR055270">
    <property type="entry name" value="Glyco_tran_10_C"/>
</dbReference>
<dbReference type="AlphaFoldDB" id="A0A210QK64"/>
<dbReference type="PANTHER" id="PTHR48438:SF1">
    <property type="entry name" value="ALPHA-(1,3)-FUCOSYLTRANSFERASE C-RELATED"/>
    <property type="match status" value="1"/>
</dbReference>
<comment type="subcellular location">
    <subcellularLocation>
        <location evidence="1">Golgi apparatus membrane</location>
        <topology evidence="1">Single-pass type II membrane protein</topology>
    </subcellularLocation>
    <subcellularLocation>
        <location evidence="12">Golgi apparatus</location>
        <location evidence="12">Golgi stack membrane</location>
        <topology evidence="12">Single-pass type II membrane protein</topology>
    </subcellularLocation>
</comment>
<dbReference type="InterPro" id="IPR031481">
    <property type="entry name" value="Glyco_tran_10_N"/>
</dbReference>
<evidence type="ECO:0000256" key="1">
    <source>
        <dbReference type="ARBA" id="ARBA00004323"/>
    </source>
</evidence>
<comment type="similarity">
    <text evidence="3 12">Belongs to the glycosyltransferase 10 family.</text>
</comment>
<keyword evidence="10 12" id="KW-0472">Membrane</keyword>
<feature type="domain" description="Fucosyltransferase N-terminal" evidence="14">
    <location>
        <begin position="103"/>
        <end position="185"/>
    </location>
</feature>
<evidence type="ECO:0000256" key="6">
    <source>
        <dbReference type="ARBA" id="ARBA00022692"/>
    </source>
</evidence>
<dbReference type="GO" id="GO:0008417">
    <property type="term" value="F:fucosyltransferase activity"/>
    <property type="evidence" value="ECO:0007669"/>
    <property type="project" value="InterPro"/>
</dbReference>
<reference evidence="15 16" key="1">
    <citation type="journal article" date="2017" name="Nat. Ecol. Evol.">
        <title>Scallop genome provides insights into evolution of bilaterian karyotype and development.</title>
        <authorList>
            <person name="Wang S."/>
            <person name="Zhang J."/>
            <person name="Jiao W."/>
            <person name="Li J."/>
            <person name="Xun X."/>
            <person name="Sun Y."/>
            <person name="Guo X."/>
            <person name="Huan P."/>
            <person name="Dong B."/>
            <person name="Zhang L."/>
            <person name="Hu X."/>
            <person name="Sun X."/>
            <person name="Wang J."/>
            <person name="Zhao C."/>
            <person name="Wang Y."/>
            <person name="Wang D."/>
            <person name="Huang X."/>
            <person name="Wang R."/>
            <person name="Lv J."/>
            <person name="Li Y."/>
            <person name="Zhang Z."/>
            <person name="Liu B."/>
            <person name="Lu W."/>
            <person name="Hui Y."/>
            <person name="Liang J."/>
            <person name="Zhou Z."/>
            <person name="Hou R."/>
            <person name="Li X."/>
            <person name="Liu Y."/>
            <person name="Li H."/>
            <person name="Ning X."/>
            <person name="Lin Y."/>
            <person name="Zhao L."/>
            <person name="Xing Q."/>
            <person name="Dou J."/>
            <person name="Li Y."/>
            <person name="Mao J."/>
            <person name="Guo H."/>
            <person name="Dou H."/>
            <person name="Li T."/>
            <person name="Mu C."/>
            <person name="Jiang W."/>
            <person name="Fu Q."/>
            <person name="Fu X."/>
            <person name="Miao Y."/>
            <person name="Liu J."/>
            <person name="Yu Q."/>
            <person name="Li R."/>
            <person name="Liao H."/>
            <person name="Li X."/>
            <person name="Kong Y."/>
            <person name="Jiang Z."/>
            <person name="Chourrout D."/>
            <person name="Li R."/>
            <person name="Bao Z."/>
        </authorList>
    </citation>
    <scope>NUCLEOTIDE SEQUENCE [LARGE SCALE GENOMIC DNA]</scope>
    <source>
        <strain evidence="15 16">PY_sf001</strain>
    </source>
</reference>
<dbReference type="EMBL" id="NEDP02003225">
    <property type="protein sequence ID" value="OWF49147.1"/>
    <property type="molecule type" value="Genomic_DNA"/>
</dbReference>
<keyword evidence="16" id="KW-1185">Reference proteome</keyword>
<evidence type="ECO:0000313" key="16">
    <source>
        <dbReference type="Proteomes" id="UP000242188"/>
    </source>
</evidence>
<dbReference type="PANTHER" id="PTHR48438">
    <property type="entry name" value="ALPHA-(1,3)-FUCOSYLTRANSFERASE C-RELATED"/>
    <property type="match status" value="1"/>
</dbReference>
<dbReference type="Pfam" id="PF17039">
    <property type="entry name" value="Glyco_tran_10_N"/>
    <property type="match status" value="1"/>
</dbReference>
<feature type="transmembrane region" description="Helical" evidence="12">
    <location>
        <begin position="29"/>
        <end position="50"/>
    </location>
</feature>
<sequence>MARRFKHTNTRVLTSNGGYRCCTVPNFRLYFVSFILIIFMGPVLYAVPYLSMSFRKKEMTSPEVFIDVRPSYDWKNKSTYDNTVNWKSIHYYNPPGWLKTDLFNSCDHPCYLTTGKHISQLDKDTAIIFHAPDIMTFPQEKPLGQIWIFHSMESPKNHHNVWASWEYLFNWTLGYRRDADIFSPYSMFVTKKRNSSLFDMKRKQQTTAYDITSKAWKAKLNDAVWFVSKCKTSSMRQQYGLRLGRYIDIDTFGECGKFLCWRRLKSLCEKFMKKWYKFYLSFENSLCKDYITEKSFNLYSHNTDLIPVTRSGANVSLYLPTGSYVTTSNFVSIQSLGSHLNTISSDYDLFSNYFKWKRFYTSKDMIDSEDAFCELCRRLHVADHSTKYHRLYGSIHAWLVGSVNSPMCTDTVTDIFNITSHA</sequence>
<dbReference type="GO" id="GO:0032580">
    <property type="term" value="C:Golgi cisterna membrane"/>
    <property type="evidence" value="ECO:0007669"/>
    <property type="project" value="UniProtKB-SubCell"/>
</dbReference>
<dbReference type="Gene3D" id="3.40.50.11660">
    <property type="entry name" value="Glycosyl transferase family 10, C-terminal domain"/>
    <property type="match status" value="1"/>
</dbReference>
<dbReference type="InterPro" id="IPR001503">
    <property type="entry name" value="Glyco_trans_10"/>
</dbReference>
<dbReference type="Proteomes" id="UP000242188">
    <property type="component" value="Unassembled WGS sequence"/>
</dbReference>
<evidence type="ECO:0000256" key="8">
    <source>
        <dbReference type="ARBA" id="ARBA00022989"/>
    </source>
</evidence>
<evidence type="ECO:0000256" key="12">
    <source>
        <dbReference type="RuleBase" id="RU003832"/>
    </source>
</evidence>
<comment type="pathway">
    <text evidence="2">Protein modification; protein glycosylation.</text>
</comment>
<evidence type="ECO:0000256" key="4">
    <source>
        <dbReference type="ARBA" id="ARBA00022676"/>
    </source>
</evidence>
<dbReference type="OrthoDB" id="8057859at2759"/>
<keyword evidence="5 12" id="KW-0808">Transferase</keyword>
<evidence type="ECO:0000256" key="9">
    <source>
        <dbReference type="ARBA" id="ARBA00023034"/>
    </source>
</evidence>
<evidence type="ECO:0000256" key="7">
    <source>
        <dbReference type="ARBA" id="ARBA00022968"/>
    </source>
</evidence>
<keyword evidence="11" id="KW-0325">Glycoprotein</keyword>
<dbReference type="EC" id="2.4.1.-" evidence="12"/>
<protein>
    <recommendedName>
        <fullName evidence="12">Fucosyltransferase</fullName>
        <ecNumber evidence="12">2.4.1.-</ecNumber>
    </recommendedName>
</protein>
<gene>
    <name evidence="15" type="ORF">KP79_PYT23975</name>
</gene>
<evidence type="ECO:0000313" key="15">
    <source>
        <dbReference type="EMBL" id="OWF49147.1"/>
    </source>
</evidence>
<dbReference type="STRING" id="6573.A0A210QK64"/>
<dbReference type="UniPathway" id="UPA00378"/>
<dbReference type="GO" id="GO:0000139">
    <property type="term" value="C:Golgi membrane"/>
    <property type="evidence" value="ECO:0007669"/>
    <property type="project" value="UniProtKB-SubCell"/>
</dbReference>
<accession>A0A210QK64</accession>
<evidence type="ECO:0000256" key="11">
    <source>
        <dbReference type="ARBA" id="ARBA00023180"/>
    </source>
</evidence>
<dbReference type="SUPFAM" id="SSF53756">
    <property type="entry name" value="UDP-Glycosyltransferase/glycogen phosphorylase"/>
    <property type="match status" value="1"/>
</dbReference>
<dbReference type="InterPro" id="IPR038577">
    <property type="entry name" value="GT10-like_C_sf"/>
</dbReference>
<comment type="caution">
    <text evidence="15">The sequence shown here is derived from an EMBL/GenBank/DDBJ whole genome shotgun (WGS) entry which is preliminary data.</text>
</comment>
<evidence type="ECO:0000256" key="5">
    <source>
        <dbReference type="ARBA" id="ARBA00022679"/>
    </source>
</evidence>
<evidence type="ECO:0000256" key="3">
    <source>
        <dbReference type="ARBA" id="ARBA00008919"/>
    </source>
</evidence>
<evidence type="ECO:0000259" key="14">
    <source>
        <dbReference type="Pfam" id="PF17039"/>
    </source>
</evidence>
<keyword evidence="4 12" id="KW-0328">Glycosyltransferase</keyword>
<keyword evidence="8 12" id="KW-1133">Transmembrane helix</keyword>
<keyword evidence="6 12" id="KW-0812">Transmembrane</keyword>
<name>A0A210QK64_MIZYE</name>
<keyword evidence="7" id="KW-0735">Signal-anchor</keyword>
<organism evidence="15 16">
    <name type="scientific">Mizuhopecten yessoensis</name>
    <name type="common">Japanese scallop</name>
    <name type="synonym">Patinopecten yessoensis</name>
    <dbReference type="NCBI Taxonomy" id="6573"/>
    <lineage>
        <taxon>Eukaryota</taxon>
        <taxon>Metazoa</taxon>
        <taxon>Spiralia</taxon>
        <taxon>Lophotrochozoa</taxon>
        <taxon>Mollusca</taxon>
        <taxon>Bivalvia</taxon>
        <taxon>Autobranchia</taxon>
        <taxon>Pteriomorphia</taxon>
        <taxon>Pectinida</taxon>
        <taxon>Pectinoidea</taxon>
        <taxon>Pectinidae</taxon>
        <taxon>Mizuhopecten</taxon>
    </lineage>
</organism>